<dbReference type="NCBIfam" id="TIGR00460">
    <property type="entry name" value="fmt"/>
    <property type="match status" value="1"/>
</dbReference>
<dbReference type="PANTHER" id="PTHR11138:SF5">
    <property type="entry name" value="METHIONYL-TRNA FORMYLTRANSFERASE, MITOCHONDRIAL"/>
    <property type="match status" value="1"/>
</dbReference>
<feature type="domain" description="Formyl transferase N-terminal" evidence="2">
    <location>
        <begin position="7"/>
        <end position="160"/>
    </location>
</feature>
<sequence>MSNKPLFAFFGTPKFSVHVLDALESQGMLPALVITAPDRPQGRGLVLTPSPAKQWAMERGIDVLTPEKLKDEAFLEELQNTEWDVFLVAAYAKLIPKNILDMPRRGCLNVHPSLLPKFRGPSPAASAILADERATGVTIMQMAEKMDAGPIVAQARIELEEEAWPPKGSEFETLLATEGGNLLAETIPHWVSGQIDAEPQDESAATFTRKFTDADSLIDIHGDPREQLLKIRTFDKNPRAHFIKNGKRVIITEADIKDGALEILRVIPEGKKEMSYVDLVRTLPN</sequence>
<dbReference type="SUPFAM" id="SSF50486">
    <property type="entry name" value="FMT C-terminal domain-like"/>
    <property type="match status" value="1"/>
</dbReference>
<dbReference type="EC" id="2.1.2.9" evidence="1"/>
<dbReference type="InterPro" id="IPR002376">
    <property type="entry name" value="Formyl_transf_N"/>
</dbReference>
<dbReference type="GO" id="GO:0004479">
    <property type="term" value="F:methionyl-tRNA formyltransferase activity"/>
    <property type="evidence" value="ECO:0007669"/>
    <property type="project" value="UniProtKB-EC"/>
</dbReference>
<evidence type="ECO:0000313" key="4">
    <source>
        <dbReference type="Proteomes" id="UP000176568"/>
    </source>
</evidence>
<dbReference type="EMBL" id="MEXB01000007">
    <property type="protein sequence ID" value="OGC88573.1"/>
    <property type="molecule type" value="Genomic_DNA"/>
</dbReference>
<dbReference type="GO" id="GO:0005829">
    <property type="term" value="C:cytosol"/>
    <property type="evidence" value="ECO:0007669"/>
    <property type="project" value="TreeGrafter"/>
</dbReference>
<accession>A0A1F4Y5M3</accession>
<proteinExistence type="predicted"/>
<dbReference type="PROSITE" id="PS00373">
    <property type="entry name" value="GART"/>
    <property type="match status" value="1"/>
</dbReference>
<dbReference type="Gene3D" id="3.40.50.12230">
    <property type="match status" value="1"/>
</dbReference>
<evidence type="ECO:0000313" key="3">
    <source>
        <dbReference type="EMBL" id="OGC88573.1"/>
    </source>
</evidence>
<comment type="caution">
    <text evidence="3">The sequence shown here is derived from an EMBL/GenBank/DDBJ whole genome shotgun (WGS) entry which is preliminary data.</text>
</comment>
<dbReference type="PANTHER" id="PTHR11138">
    <property type="entry name" value="METHIONYL-TRNA FORMYLTRANSFERASE"/>
    <property type="match status" value="1"/>
</dbReference>
<reference evidence="3 4" key="1">
    <citation type="journal article" date="2016" name="Nat. Commun.">
        <title>Thousands of microbial genomes shed light on interconnected biogeochemical processes in an aquifer system.</title>
        <authorList>
            <person name="Anantharaman K."/>
            <person name="Brown C.T."/>
            <person name="Hug L.A."/>
            <person name="Sharon I."/>
            <person name="Castelle C.J."/>
            <person name="Probst A.J."/>
            <person name="Thomas B.C."/>
            <person name="Singh A."/>
            <person name="Wilkins M.J."/>
            <person name="Karaoz U."/>
            <person name="Brodie E.L."/>
            <person name="Williams K.H."/>
            <person name="Hubbard S.S."/>
            <person name="Banfield J.F."/>
        </authorList>
    </citation>
    <scope>NUCLEOTIDE SEQUENCE [LARGE SCALE GENOMIC DNA]</scope>
</reference>
<dbReference type="SUPFAM" id="SSF53328">
    <property type="entry name" value="Formyltransferase"/>
    <property type="match status" value="1"/>
</dbReference>
<dbReference type="STRING" id="1797247.A2419_02810"/>
<gene>
    <name evidence="3" type="ORF">A2419_02810</name>
</gene>
<keyword evidence="3" id="KW-0808">Transferase</keyword>
<dbReference type="InterPro" id="IPR001555">
    <property type="entry name" value="GART_AS"/>
</dbReference>
<dbReference type="InterPro" id="IPR005794">
    <property type="entry name" value="Fmt"/>
</dbReference>
<protein>
    <recommendedName>
        <fullName evidence="1">methionyl-tRNA formyltransferase</fullName>
        <ecNumber evidence="1">2.1.2.9</ecNumber>
    </recommendedName>
</protein>
<dbReference type="AlphaFoldDB" id="A0A1F4Y5M3"/>
<dbReference type="InterPro" id="IPR036477">
    <property type="entry name" value="Formyl_transf_N_sf"/>
</dbReference>
<dbReference type="InterPro" id="IPR011034">
    <property type="entry name" value="Formyl_transferase-like_C_sf"/>
</dbReference>
<organism evidence="3 4">
    <name type="scientific">Candidatus Adlerbacteria bacterium RIFOXYC1_FULL_48_26</name>
    <dbReference type="NCBI Taxonomy" id="1797247"/>
    <lineage>
        <taxon>Bacteria</taxon>
        <taxon>Candidatus Adleribacteriota</taxon>
    </lineage>
</organism>
<evidence type="ECO:0000256" key="1">
    <source>
        <dbReference type="ARBA" id="ARBA00012261"/>
    </source>
</evidence>
<dbReference type="InterPro" id="IPR041711">
    <property type="entry name" value="Met-tRNA-FMT_N"/>
</dbReference>
<evidence type="ECO:0000259" key="2">
    <source>
        <dbReference type="Pfam" id="PF00551"/>
    </source>
</evidence>
<dbReference type="Proteomes" id="UP000176568">
    <property type="component" value="Unassembled WGS sequence"/>
</dbReference>
<dbReference type="CDD" id="cd08646">
    <property type="entry name" value="FMT_core_Met-tRNA-FMT_N"/>
    <property type="match status" value="1"/>
</dbReference>
<name>A0A1F4Y5M3_9BACT</name>
<dbReference type="Pfam" id="PF00551">
    <property type="entry name" value="Formyl_trans_N"/>
    <property type="match status" value="1"/>
</dbReference>